<protein>
    <submittedName>
        <fullName evidence="1">HD family phosphohydrolase</fullName>
    </submittedName>
</protein>
<dbReference type="RefSeq" id="WP_112332380.1">
    <property type="nucleotide sequence ID" value="NZ_JADPHD010000003.1"/>
</dbReference>
<comment type="caution">
    <text evidence="1">The sequence shown here is derived from an EMBL/GenBank/DDBJ whole genome shotgun (WGS) entry which is preliminary data.</text>
</comment>
<evidence type="ECO:0000313" key="2">
    <source>
        <dbReference type="Proteomes" id="UP000249377"/>
    </source>
</evidence>
<accession>A0A328UCH4</accession>
<dbReference type="AlphaFoldDB" id="A0A328UCH4"/>
<dbReference type="Gene3D" id="1.10.3210.10">
    <property type="entry name" value="Hypothetical protein af1432"/>
    <property type="match status" value="1"/>
</dbReference>
<sequence length="166" mass="19099">MYDSEHYRSFYSCISDLLKQPDVLAMKDIAQHADVNCLQHCLYVAYLSFRMCRFFHLDYHAAARGALLHDLFLYDWHIPGGHEGRHLFSHPVAALKNASRITKLNKKEENIILSHMWPATPNRPPHSWEAFLVGCADKLCAVSEVLHFYHAAHMEKKLNANAEPSL</sequence>
<dbReference type="SUPFAM" id="SSF109604">
    <property type="entry name" value="HD-domain/PDEase-like"/>
    <property type="match status" value="1"/>
</dbReference>
<reference evidence="1 2" key="1">
    <citation type="submission" date="2018-06" db="EMBL/GenBank/DDBJ databases">
        <title>Noncontiguous genome sequence of Ruminococcaceae bacterium ASD2818.</title>
        <authorList>
            <person name="Chaplin A.V."/>
            <person name="Sokolova S.R."/>
            <person name="Kochetkova T.O."/>
            <person name="Goltsov A.Y."/>
            <person name="Trofimov D.Y."/>
            <person name="Efimov B.A."/>
        </authorList>
    </citation>
    <scope>NUCLEOTIDE SEQUENCE [LARGE SCALE GENOMIC DNA]</scope>
    <source>
        <strain evidence="1 2">ASD2818</strain>
    </source>
</reference>
<keyword evidence="2" id="KW-1185">Reference proteome</keyword>
<dbReference type="GO" id="GO:0016787">
    <property type="term" value="F:hydrolase activity"/>
    <property type="evidence" value="ECO:0007669"/>
    <property type="project" value="UniProtKB-KW"/>
</dbReference>
<proteinExistence type="predicted"/>
<keyword evidence="1" id="KW-0378">Hydrolase</keyword>
<evidence type="ECO:0000313" key="1">
    <source>
        <dbReference type="EMBL" id="RAQ29149.1"/>
    </source>
</evidence>
<dbReference type="Proteomes" id="UP000249377">
    <property type="component" value="Unassembled WGS sequence"/>
</dbReference>
<gene>
    <name evidence="1" type="ORF">DPQ25_06560</name>
</gene>
<organism evidence="1 2">
    <name type="scientific">Hydrogeniiclostridium mannosilyticum</name>
    <dbReference type="NCBI Taxonomy" id="2764322"/>
    <lineage>
        <taxon>Bacteria</taxon>
        <taxon>Bacillati</taxon>
        <taxon>Bacillota</taxon>
        <taxon>Clostridia</taxon>
        <taxon>Eubacteriales</taxon>
        <taxon>Acutalibacteraceae</taxon>
        <taxon>Hydrogeniiclostridium</taxon>
    </lineage>
</organism>
<name>A0A328UCH4_9FIRM</name>
<dbReference type="EMBL" id="QLYR01000003">
    <property type="protein sequence ID" value="RAQ29149.1"/>
    <property type="molecule type" value="Genomic_DNA"/>
</dbReference>